<keyword evidence="2 11" id="KW-0813">Transport</keyword>
<dbReference type="Pfam" id="PF00175">
    <property type="entry name" value="NAD_binding_1"/>
    <property type="match status" value="1"/>
</dbReference>
<dbReference type="GO" id="GO:0009055">
    <property type="term" value="F:electron transfer activity"/>
    <property type="evidence" value="ECO:0007669"/>
    <property type="project" value="UniProtKB-UniRule"/>
</dbReference>
<dbReference type="SUPFAM" id="SSF63380">
    <property type="entry name" value="Riboflavin synthase domain-like"/>
    <property type="match status" value="1"/>
</dbReference>
<dbReference type="NCBIfam" id="NF000799">
    <property type="entry name" value="PRK00054.1-4"/>
    <property type="match status" value="1"/>
</dbReference>
<comment type="pathway">
    <text evidence="11">Pyrimidine metabolism; UMP biosynthesis via de novo pathway; orotate from (S)-dihydroorotate (NAD(+) route): step 1/1.</text>
</comment>
<keyword evidence="7 11" id="KW-0665">Pyrimidine biosynthesis</keyword>
<feature type="binding site" evidence="11 12">
    <location>
        <begin position="77"/>
        <end position="78"/>
    </location>
    <ligand>
        <name>FAD</name>
        <dbReference type="ChEBI" id="CHEBI:57692"/>
    </ligand>
</feature>
<dbReference type="InterPro" id="IPR017938">
    <property type="entry name" value="Riboflavin_synthase-like_b-brl"/>
</dbReference>
<dbReference type="GO" id="GO:0051537">
    <property type="term" value="F:2 iron, 2 sulfur cluster binding"/>
    <property type="evidence" value="ECO:0007669"/>
    <property type="project" value="UniProtKB-KW"/>
</dbReference>
<comment type="subunit">
    <text evidence="11">Heterotetramer of 2 PyrK and 2 PyrD type B subunits.</text>
</comment>
<evidence type="ECO:0000256" key="12">
    <source>
        <dbReference type="PIRSR" id="PIRSR006816-1"/>
    </source>
</evidence>
<keyword evidence="8 11" id="KW-0249">Electron transport</keyword>
<dbReference type="GO" id="GO:0044205">
    <property type="term" value="P:'de novo' UMP biosynthetic process"/>
    <property type="evidence" value="ECO:0007669"/>
    <property type="project" value="UniProtKB-UniRule"/>
</dbReference>
<dbReference type="Gene3D" id="2.10.240.10">
    <property type="entry name" value="Dihydroorotate dehydrogenase, electron transfer subunit"/>
    <property type="match status" value="1"/>
</dbReference>
<dbReference type="Pfam" id="PF00970">
    <property type="entry name" value="FAD_binding_6"/>
    <property type="match status" value="1"/>
</dbReference>
<evidence type="ECO:0000256" key="1">
    <source>
        <dbReference type="ARBA" id="ARBA00006422"/>
    </source>
</evidence>
<organism evidence="15 16">
    <name type="scientific">Tetzosporium hominis</name>
    <dbReference type="NCBI Taxonomy" id="2020506"/>
    <lineage>
        <taxon>Bacteria</taxon>
        <taxon>Bacillati</taxon>
        <taxon>Bacillota</taxon>
        <taxon>Bacilli</taxon>
        <taxon>Bacillales</taxon>
        <taxon>Caryophanaceae</taxon>
        <taxon>Tetzosporium</taxon>
    </lineage>
</organism>
<comment type="caution">
    <text evidence="15">The sequence shown here is derived from an EMBL/GenBank/DDBJ whole genome shotgun (WGS) entry which is preliminary data.</text>
</comment>
<comment type="similarity">
    <text evidence="1 11">Belongs to the PyrK family.</text>
</comment>
<name>A0A264W6L0_9BACL</name>
<evidence type="ECO:0000313" key="15">
    <source>
        <dbReference type="EMBL" id="OZS79228.1"/>
    </source>
</evidence>
<dbReference type="InterPro" id="IPR037117">
    <property type="entry name" value="Dihydroorotate_DH_ele_sf"/>
</dbReference>
<feature type="binding site" evidence="11 13">
    <location>
        <position position="228"/>
    </location>
    <ligand>
        <name>[2Fe-2S] cluster</name>
        <dbReference type="ChEBI" id="CHEBI:190135"/>
    </ligand>
</feature>
<dbReference type="PIRSF" id="PIRSF006816">
    <property type="entry name" value="Cyc3_hyd_g"/>
    <property type="match status" value="1"/>
</dbReference>
<keyword evidence="3 11" id="KW-0285">Flavoprotein</keyword>
<dbReference type="EMBL" id="NOKQ01000134">
    <property type="protein sequence ID" value="OZS79228.1"/>
    <property type="molecule type" value="Genomic_DNA"/>
</dbReference>
<evidence type="ECO:0000256" key="4">
    <source>
        <dbReference type="ARBA" id="ARBA00022714"/>
    </source>
</evidence>
<dbReference type="InterPro" id="IPR019480">
    <property type="entry name" value="Dihydroorotate_DH_Fe-S-bd"/>
</dbReference>
<comment type="cofactor">
    <cofactor evidence="11">
        <name>[2Fe-2S] cluster</name>
        <dbReference type="ChEBI" id="CHEBI:190135"/>
    </cofactor>
    <text evidence="11">Binds 1 [2Fe-2S] cluster per subunit.</text>
</comment>
<keyword evidence="9 11" id="KW-0408">Iron</keyword>
<feature type="domain" description="FAD-binding FR-type" evidence="14">
    <location>
        <begin position="2"/>
        <end position="102"/>
    </location>
</feature>
<dbReference type="OrthoDB" id="9778346at2"/>
<evidence type="ECO:0000256" key="8">
    <source>
        <dbReference type="ARBA" id="ARBA00022982"/>
    </source>
</evidence>
<dbReference type="PANTHER" id="PTHR43513:SF3">
    <property type="entry name" value="DIHYDROOROTATE DEHYDROGENASE B (NAD(+)), ELECTRON TRANSFER SUBUNIT-RELATED"/>
    <property type="match status" value="1"/>
</dbReference>
<comment type="cofactor">
    <cofactor evidence="13">
        <name>[2Fe-2S] cluster</name>
        <dbReference type="ChEBI" id="CHEBI:190135"/>
    </cofactor>
    <text evidence="13">Binds 1 [2Fe-2S] cluster per subunit.</text>
</comment>
<comment type="cofactor">
    <cofactor evidence="11 12">
        <name>FAD</name>
        <dbReference type="ChEBI" id="CHEBI:57692"/>
    </cofactor>
    <text evidence="11 12">Binds 1 FAD per subunit.</text>
</comment>
<dbReference type="AlphaFoldDB" id="A0A264W6L0"/>
<evidence type="ECO:0000256" key="6">
    <source>
        <dbReference type="ARBA" id="ARBA00022827"/>
    </source>
</evidence>
<keyword evidence="16" id="KW-1185">Reference proteome</keyword>
<dbReference type="PANTHER" id="PTHR43513">
    <property type="entry name" value="DIHYDROOROTATE DEHYDROGENASE B (NAD(+)), ELECTRON TRANSFER SUBUNIT"/>
    <property type="match status" value="1"/>
</dbReference>
<dbReference type="Pfam" id="PF10418">
    <property type="entry name" value="DHODB_Fe-S_bind"/>
    <property type="match status" value="1"/>
</dbReference>
<dbReference type="PROSITE" id="PS51384">
    <property type="entry name" value="FAD_FR"/>
    <property type="match status" value="1"/>
</dbReference>
<dbReference type="RefSeq" id="WP_094941607.1">
    <property type="nucleotide sequence ID" value="NZ_NOKQ01000134.1"/>
</dbReference>
<dbReference type="SUPFAM" id="SSF52343">
    <property type="entry name" value="Ferredoxin reductase-like, C-terminal NADP-linked domain"/>
    <property type="match status" value="1"/>
</dbReference>
<keyword evidence="10 11" id="KW-0411">Iron-sulfur</keyword>
<evidence type="ECO:0000313" key="16">
    <source>
        <dbReference type="Proteomes" id="UP000217065"/>
    </source>
</evidence>
<accession>A0A264W6L0</accession>
<feature type="binding site" evidence="11 13">
    <location>
        <position position="225"/>
    </location>
    <ligand>
        <name>[2Fe-2S] cluster</name>
        <dbReference type="ChEBI" id="CHEBI:190135"/>
    </ligand>
</feature>
<evidence type="ECO:0000259" key="14">
    <source>
        <dbReference type="PROSITE" id="PS51384"/>
    </source>
</evidence>
<dbReference type="InterPro" id="IPR017927">
    <property type="entry name" value="FAD-bd_FR_type"/>
</dbReference>
<evidence type="ECO:0000256" key="5">
    <source>
        <dbReference type="ARBA" id="ARBA00022723"/>
    </source>
</evidence>
<feature type="binding site" evidence="11 13">
    <location>
        <position position="220"/>
    </location>
    <ligand>
        <name>[2Fe-2S] cluster</name>
        <dbReference type="ChEBI" id="CHEBI:190135"/>
    </ligand>
</feature>
<dbReference type="InterPro" id="IPR039261">
    <property type="entry name" value="FNR_nucleotide-bd"/>
</dbReference>
<reference evidence="15 16" key="1">
    <citation type="submission" date="2017-07" db="EMBL/GenBank/DDBJ databases">
        <title>Tetzosporium hominis gen.nov. sp.nov.</title>
        <authorList>
            <person name="Tetz G."/>
            <person name="Tetz V."/>
        </authorList>
    </citation>
    <scope>NUCLEOTIDE SEQUENCE [LARGE SCALE GENOMIC DNA]</scope>
    <source>
        <strain evidence="15 16">VT-49</strain>
    </source>
</reference>
<dbReference type="InterPro" id="IPR008333">
    <property type="entry name" value="Cbr1-like_FAD-bd_dom"/>
</dbReference>
<feature type="binding site" evidence="11 12">
    <location>
        <begin position="70"/>
        <end position="72"/>
    </location>
    <ligand>
        <name>FAD</name>
        <dbReference type="ChEBI" id="CHEBI:57692"/>
    </ligand>
</feature>
<dbReference type="GO" id="GO:0016491">
    <property type="term" value="F:oxidoreductase activity"/>
    <property type="evidence" value="ECO:0007669"/>
    <property type="project" value="InterPro"/>
</dbReference>
<keyword evidence="4 11" id="KW-0001">2Fe-2S</keyword>
<evidence type="ECO:0000256" key="13">
    <source>
        <dbReference type="PIRSR" id="PIRSR006816-2"/>
    </source>
</evidence>
<proteinExistence type="inferred from homology"/>
<feature type="binding site" evidence="11 12">
    <location>
        <begin position="53"/>
        <end position="56"/>
    </location>
    <ligand>
        <name>FAD</name>
        <dbReference type="ChEBI" id="CHEBI:57692"/>
    </ligand>
</feature>
<gene>
    <name evidence="11" type="primary">pyrK</name>
    <name evidence="15" type="ORF">CF394_02075</name>
</gene>
<dbReference type="InterPro" id="IPR050353">
    <property type="entry name" value="PyrK_electron_transfer"/>
</dbReference>
<evidence type="ECO:0000256" key="10">
    <source>
        <dbReference type="ARBA" id="ARBA00023014"/>
    </source>
</evidence>
<dbReference type="HAMAP" id="MF_01211">
    <property type="entry name" value="DHODB_Fe_S_bind"/>
    <property type="match status" value="1"/>
</dbReference>
<dbReference type="CDD" id="cd06218">
    <property type="entry name" value="DHOD_e_trans"/>
    <property type="match status" value="1"/>
</dbReference>
<dbReference type="InterPro" id="IPR012165">
    <property type="entry name" value="Cyt_c3_hydrogenase_gsu"/>
</dbReference>
<evidence type="ECO:0000256" key="11">
    <source>
        <dbReference type="HAMAP-Rule" id="MF_01211"/>
    </source>
</evidence>
<dbReference type="InterPro" id="IPR023455">
    <property type="entry name" value="Dihydroorotate_DHASE_ETsu"/>
</dbReference>
<evidence type="ECO:0000256" key="7">
    <source>
        <dbReference type="ARBA" id="ARBA00022975"/>
    </source>
</evidence>
<protein>
    <recommendedName>
        <fullName evidence="11">Dihydroorotate dehydrogenase B (NAD(+)), electron transfer subunit</fullName>
    </recommendedName>
    <alternativeName>
        <fullName evidence="11">Dihydroorotate oxidase B, electron transfer subunit</fullName>
    </alternativeName>
</protein>
<evidence type="ECO:0000256" key="9">
    <source>
        <dbReference type="ARBA" id="ARBA00023004"/>
    </source>
</evidence>
<dbReference type="GO" id="GO:0046872">
    <property type="term" value="F:metal ion binding"/>
    <property type="evidence" value="ECO:0007669"/>
    <property type="project" value="UniProtKB-KW"/>
</dbReference>
<keyword evidence="5 11" id="KW-0479">Metal-binding</keyword>
<dbReference type="Gene3D" id="3.40.50.80">
    <property type="entry name" value="Nucleotide-binding domain of ferredoxin-NADP reductase (FNR) module"/>
    <property type="match status" value="1"/>
</dbReference>
<dbReference type="GO" id="GO:0050660">
    <property type="term" value="F:flavin adenine dinucleotide binding"/>
    <property type="evidence" value="ECO:0007669"/>
    <property type="project" value="InterPro"/>
</dbReference>
<dbReference type="Proteomes" id="UP000217065">
    <property type="component" value="Unassembled WGS sequence"/>
</dbReference>
<evidence type="ECO:0000256" key="3">
    <source>
        <dbReference type="ARBA" id="ARBA00022630"/>
    </source>
</evidence>
<evidence type="ECO:0000256" key="2">
    <source>
        <dbReference type="ARBA" id="ARBA00022448"/>
    </source>
</evidence>
<dbReference type="InterPro" id="IPR001433">
    <property type="entry name" value="OxRdtase_FAD/NAD-bd"/>
</dbReference>
<keyword evidence="6 11" id="KW-0274">FAD</keyword>
<sequence>MIHTGKMDIVRHKEIARDVFEMTVIGQHTTAMNQPGQFVHIKVSDHHEPLLRRPISICSIDQDTLEFTMIYRVDGRGTKLLSEKRPGDTIDVMGPLGNGFPVVATPDIHAWLIGGGIGVPPLYELAKRLSESGVKLTIVLGFQSADDVFYEEQFRELGETYVTTVDGSHGLGGFVTDQMALFEQKPAIYYSCGPHAMLHAVEQALPDVPGYLSYEQRMGCGIGACFACVCPTTTGNGDYVKVCLDGPVFPAGVIA</sequence>
<comment type="function">
    <text evidence="11">Responsible for channeling the electrons from the oxidation of dihydroorotate from the FMN redox center in the PyrD type B subunit to the ultimate electron acceptor NAD(+).</text>
</comment>
<feature type="binding site" evidence="11 13">
    <location>
        <position position="243"/>
    </location>
    <ligand>
        <name>[2Fe-2S] cluster</name>
        <dbReference type="ChEBI" id="CHEBI:190135"/>
    </ligand>
</feature>
<dbReference type="UniPathway" id="UPA00070">
    <property type="reaction ID" value="UER00945"/>
</dbReference>
<dbReference type="Gene3D" id="2.40.30.10">
    <property type="entry name" value="Translation factors"/>
    <property type="match status" value="1"/>
</dbReference>